<dbReference type="EMBL" id="GBRH01200679">
    <property type="protein sequence ID" value="JAD97216.1"/>
    <property type="molecule type" value="Transcribed_RNA"/>
</dbReference>
<sequence>MEHILWFTSCAPLLED</sequence>
<dbReference type="AlphaFoldDB" id="A0A0A9EAZ4"/>
<protein>
    <submittedName>
        <fullName evidence="1">Uncharacterized protein</fullName>
    </submittedName>
</protein>
<name>A0A0A9EAZ4_ARUDO</name>
<evidence type="ECO:0000313" key="1">
    <source>
        <dbReference type="EMBL" id="JAD97216.1"/>
    </source>
</evidence>
<reference evidence="1" key="1">
    <citation type="submission" date="2014-09" db="EMBL/GenBank/DDBJ databases">
        <authorList>
            <person name="Magalhaes I.L.F."/>
            <person name="Oliveira U."/>
            <person name="Santos F.R."/>
            <person name="Vidigal T.H.D.A."/>
            <person name="Brescovit A.D."/>
            <person name="Santos A.J."/>
        </authorList>
    </citation>
    <scope>NUCLEOTIDE SEQUENCE</scope>
    <source>
        <tissue evidence="1">Shoot tissue taken approximately 20 cm above the soil surface</tissue>
    </source>
</reference>
<reference evidence="1" key="2">
    <citation type="journal article" date="2015" name="Data Brief">
        <title>Shoot transcriptome of the giant reed, Arundo donax.</title>
        <authorList>
            <person name="Barrero R.A."/>
            <person name="Guerrero F.D."/>
            <person name="Moolhuijzen P."/>
            <person name="Goolsby J.A."/>
            <person name="Tidwell J."/>
            <person name="Bellgard S.E."/>
            <person name="Bellgard M.I."/>
        </authorList>
    </citation>
    <scope>NUCLEOTIDE SEQUENCE</scope>
    <source>
        <tissue evidence="1">Shoot tissue taken approximately 20 cm above the soil surface</tissue>
    </source>
</reference>
<proteinExistence type="predicted"/>
<accession>A0A0A9EAZ4</accession>
<organism evidence="1">
    <name type="scientific">Arundo donax</name>
    <name type="common">Giant reed</name>
    <name type="synonym">Donax arundinaceus</name>
    <dbReference type="NCBI Taxonomy" id="35708"/>
    <lineage>
        <taxon>Eukaryota</taxon>
        <taxon>Viridiplantae</taxon>
        <taxon>Streptophyta</taxon>
        <taxon>Embryophyta</taxon>
        <taxon>Tracheophyta</taxon>
        <taxon>Spermatophyta</taxon>
        <taxon>Magnoliopsida</taxon>
        <taxon>Liliopsida</taxon>
        <taxon>Poales</taxon>
        <taxon>Poaceae</taxon>
        <taxon>PACMAD clade</taxon>
        <taxon>Arundinoideae</taxon>
        <taxon>Arundineae</taxon>
        <taxon>Arundo</taxon>
    </lineage>
</organism>